<dbReference type="InterPro" id="IPR004299">
    <property type="entry name" value="MBOAT_fam"/>
</dbReference>
<proteinExistence type="inferred from homology"/>
<feature type="compositionally biased region" description="Basic and acidic residues" evidence="11">
    <location>
        <begin position="1"/>
        <end position="14"/>
    </location>
</feature>
<feature type="transmembrane region" description="Helical" evidence="12">
    <location>
        <begin position="445"/>
        <end position="470"/>
    </location>
</feature>
<dbReference type="Pfam" id="PF03062">
    <property type="entry name" value="MBOAT"/>
    <property type="match status" value="1"/>
</dbReference>
<evidence type="ECO:0000256" key="11">
    <source>
        <dbReference type="SAM" id="MobiDB-lite"/>
    </source>
</evidence>
<feature type="compositionally biased region" description="Basic and acidic residues" evidence="11">
    <location>
        <begin position="25"/>
        <end position="46"/>
    </location>
</feature>
<evidence type="ECO:0000256" key="8">
    <source>
        <dbReference type="ARBA" id="ARBA00023315"/>
    </source>
</evidence>
<evidence type="ECO:0000313" key="13">
    <source>
        <dbReference type="EMBL" id="CAD7259630.1"/>
    </source>
</evidence>
<evidence type="ECO:0000256" key="7">
    <source>
        <dbReference type="ARBA" id="ARBA00023136"/>
    </source>
</evidence>
<organism evidence="13">
    <name type="scientific">Timema shepardi</name>
    <name type="common">Walking stick</name>
    <dbReference type="NCBI Taxonomy" id="629360"/>
    <lineage>
        <taxon>Eukaryota</taxon>
        <taxon>Metazoa</taxon>
        <taxon>Ecdysozoa</taxon>
        <taxon>Arthropoda</taxon>
        <taxon>Hexapoda</taxon>
        <taxon>Insecta</taxon>
        <taxon>Pterygota</taxon>
        <taxon>Neoptera</taxon>
        <taxon>Polyneoptera</taxon>
        <taxon>Phasmatodea</taxon>
        <taxon>Timematodea</taxon>
        <taxon>Timematoidea</taxon>
        <taxon>Timematidae</taxon>
        <taxon>Timema</taxon>
    </lineage>
</organism>
<feature type="transmembrane region" description="Helical" evidence="12">
    <location>
        <begin position="200"/>
        <end position="218"/>
    </location>
</feature>
<evidence type="ECO:0000256" key="3">
    <source>
        <dbReference type="ARBA" id="ARBA00010323"/>
    </source>
</evidence>
<dbReference type="InterPro" id="IPR049941">
    <property type="entry name" value="LPLAT_7/PORCN-like"/>
</dbReference>
<keyword evidence="5 12" id="KW-0812">Transmembrane</keyword>
<evidence type="ECO:0000256" key="12">
    <source>
        <dbReference type="SAM" id="Phobius"/>
    </source>
</evidence>
<reference evidence="13" key="1">
    <citation type="submission" date="2020-11" db="EMBL/GenBank/DDBJ databases">
        <authorList>
            <person name="Tran Van P."/>
        </authorList>
    </citation>
    <scope>NUCLEOTIDE SEQUENCE</scope>
</reference>
<feature type="transmembrane region" description="Helical" evidence="12">
    <location>
        <begin position="476"/>
        <end position="499"/>
    </location>
</feature>
<accession>A0A7R9AS90</accession>
<keyword evidence="4" id="KW-0808">Transferase</keyword>
<comment type="similarity">
    <text evidence="3">Belongs to the membrane-bound acyltransferase family.</text>
</comment>
<evidence type="ECO:0000256" key="6">
    <source>
        <dbReference type="ARBA" id="ARBA00022989"/>
    </source>
</evidence>
<gene>
    <name evidence="13" type="ORF">TSIB3V08_LOCUS3833</name>
</gene>
<evidence type="ECO:0000256" key="1">
    <source>
        <dbReference type="ARBA" id="ARBA00004141"/>
    </source>
</evidence>
<keyword evidence="7 12" id="KW-0472">Membrane</keyword>
<keyword evidence="8" id="KW-0012">Acyltransferase</keyword>
<comment type="pathway">
    <text evidence="9">Phospholipid metabolism.</text>
</comment>
<dbReference type="GO" id="GO:0071617">
    <property type="term" value="F:lysophospholipid acyltransferase activity"/>
    <property type="evidence" value="ECO:0007669"/>
    <property type="project" value="TreeGrafter"/>
</dbReference>
<dbReference type="GO" id="GO:0006661">
    <property type="term" value="P:phosphatidylinositol biosynthetic process"/>
    <property type="evidence" value="ECO:0007669"/>
    <property type="project" value="TreeGrafter"/>
</dbReference>
<name>A0A7R9AS90_TIMSH</name>
<dbReference type="GO" id="GO:0016020">
    <property type="term" value="C:membrane"/>
    <property type="evidence" value="ECO:0007669"/>
    <property type="project" value="UniProtKB-SubCell"/>
</dbReference>
<dbReference type="PANTHER" id="PTHR13906">
    <property type="entry name" value="PORCUPINE"/>
    <property type="match status" value="1"/>
</dbReference>
<feature type="transmembrane region" description="Helical" evidence="12">
    <location>
        <begin position="246"/>
        <end position="266"/>
    </location>
</feature>
<evidence type="ECO:0000256" key="5">
    <source>
        <dbReference type="ARBA" id="ARBA00022692"/>
    </source>
</evidence>
<comment type="pathway">
    <text evidence="2">Lipid metabolism; phospholipid metabolism.</text>
</comment>
<comment type="subcellular location">
    <subcellularLocation>
        <location evidence="1">Membrane</location>
        <topology evidence="1">Multi-pass membrane protein</topology>
    </subcellularLocation>
</comment>
<dbReference type="PANTHER" id="PTHR13906:SF16">
    <property type="entry name" value="LYSOPHOSPHOLIPID ACYLTRANSFERASE 7"/>
    <property type="match status" value="1"/>
</dbReference>
<dbReference type="EMBL" id="OC001317">
    <property type="protein sequence ID" value="CAD7259630.1"/>
    <property type="molecule type" value="Genomic_DNA"/>
</dbReference>
<feature type="transmembrane region" description="Helical" evidence="12">
    <location>
        <begin position="119"/>
        <end position="140"/>
    </location>
</feature>
<protein>
    <recommendedName>
        <fullName evidence="10">Lysophospholipid acyltransferase 7</fullName>
    </recommendedName>
</protein>
<keyword evidence="6 12" id="KW-1133">Transmembrane helix</keyword>
<evidence type="ECO:0000256" key="9">
    <source>
        <dbReference type="ARBA" id="ARBA00025707"/>
    </source>
</evidence>
<feature type="region of interest" description="Disordered" evidence="11">
    <location>
        <begin position="1"/>
        <end position="56"/>
    </location>
</feature>
<sequence>MEVSEKWRIVHKMSEPPSPPLPPAWHEEGNPHLRGGRVENHLEKKPPVRPTEIRTSISPSSAVELNLTSALANYTTEAGKTTPSSPDRDSNLDLRVLSSRARHDKRFGQLRHRGGSCHLYSFIFQFIYLAFFRTTSYFGIPDAPSHTNLVQMILTLKLVGLAFEVHDTAAASARKVDGGSDMESTSKDEAISINPGFLDIFHYSFAYIGVLTGPYYSYRTYHDWLHAPFSDYAPCYEEMLRKFKLVPLYAAVFLLVSYIYPIQYATSDEFYNERSTLYRFWYMWPTFLIFRMRIYIGMTLSECVCITAGLGAYPAFTDPKSGQGPTKEYHHLKEISTNPEKASKELYSFETVHNLDASKTEFATTMRESIRSWNMTIQYWMAVNVYKRLPRSPFRTAITTFVSAFWHGMYAGHYLCICSTALYIPVEDLYARHLRKKVSSMFGKIYDWMLCYIRMLSFSYMGITFILLRIDAAFKYWASIYFACHILWAVLYVVGFVLIKRGKKKVDTDTKSK</sequence>
<dbReference type="AlphaFoldDB" id="A0A7R9AS90"/>
<dbReference type="GO" id="GO:0044233">
    <property type="term" value="C:mitochondria-associated endoplasmic reticulum membrane contact site"/>
    <property type="evidence" value="ECO:0007669"/>
    <property type="project" value="TreeGrafter"/>
</dbReference>
<evidence type="ECO:0000256" key="2">
    <source>
        <dbReference type="ARBA" id="ARBA00005074"/>
    </source>
</evidence>
<evidence type="ECO:0000256" key="4">
    <source>
        <dbReference type="ARBA" id="ARBA00022679"/>
    </source>
</evidence>
<evidence type="ECO:0000256" key="10">
    <source>
        <dbReference type="ARBA" id="ARBA00093678"/>
    </source>
</evidence>
<dbReference type="GO" id="GO:0030258">
    <property type="term" value="P:lipid modification"/>
    <property type="evidence" value="ECO:0007669"/>
    <property type="project" value="TreeGrafter"/>
</dbReference>
<feature type="transmembrane region" description="Helical" evidence="12">
    <location>
        <begin position="278"/>
        <end position="296"/>
    </location>
</feature>